<dbReference type="EMBL" id="LVVM01000874">
    <property type="protein sequence ID" value="OJA19808.1"/>
    <property type="molecule type" value="Genomic_DNA"/>
</dbReference>
<sequence>MAKTRRQRNDLGAQHKAYLPDLLTIKKQWASDLLIVFTEKCTMKFVGIDGVVDTKQPPTNALV</sequence>
<keyword evidence="2" id="KW-1185">Reference proteome</keyword>
<protein>
    <submittedName>
        <fullName evidence="1">Uncharacterized protein</fullName>
    </submittedName>
</protein>
<evidence type="ECO:0000313" key="2">
    <source>
        <dbReference type="Proteomes" id="UP000183567"/>
    </source>
</evidence>
<reference evidence="1 2" key="1">
    <citation type="submission" date="2016-03" db="EMBL/GenBank/DDBJ databases">
        <title>Comparative genomics of the ectomycorrhizal sister species Rhizopogon vinicolor and Rhizopogon vesiculosus (Basidiomycota: Boletales) reveals a divergence of the mating type B locus.</title>
        <authorList>
            <person name="Mujic A.B."/>
            <person name="Kuo A."/>
            <person name="Tritt A."/>
            <person name="Lipzen A."/>
            <person name="Chen C."/>
            <person name="Johnson J."/>
            <person name="Sharma A."/>
            <person name="Barry K."/>
            <person name="Grigoriev I.V."/>
            <person name="Spatafora J.W."/>
        </authorList>
    </citation>
    <scope>NUCLEOTIDE SEQUENCE [LARGE SCALE GENOMIC DNA]</scope>
    <source>
        <strain evidence="1 2">AM-OR11-056</strain>
    </source>
</reference>
<evidence type="ECO:0000313" key="1">
    <source>
        <dbReference type="EMBL" id="OJA19808.1"/>
    </source>
</evidence>
<comment type="caution">
    <text evidence="1">The sequence shown here is derived from an EMBL/GenBank/DDBJ whole genome shotgun (WGS) entry which is preliminary data.</text>
</comment>
<proteinExistence type="predicted"/>
<accession>A0A1J8R1V9</accession>
<gene>
    <name evidence="1" type="ORF">AZE42_12301</name>
</gene>
<dbReference type="Proteomes" id="UP000183567">
    <property type="component" value="Unassembled WGS sequence"/>
</dbReference>
<organism evidence="1 2">
    <name type="scientific">Rhizopogon vesiculosus</name>
    <dbReference type="NCBI Taxonomy" id="180088"/>
    <lineage>
        <taxon>Eukaryota</taxon>
        <taxon>Fungi</taxon>
        <taxon>Dikarya</taxon>
        <taxon>Basidiomycota</taxon>
        <taxon>Agaricomycotina</taxon>
        <taxon>Agaricomycetes</taxon>
        <taxon>Agaricomycetidae</taxon>
        <taxon>Boletales</taxon>
        <taxon>Suillineae</taxon>
        <taxon>Rhizopogonaceae</taxon>
        <taxon>Rhizopogon</taxon>
    </lineage>
</organism>
<dbReference type="AlphaFoldDB" id="A0A1J8R1V9"/>
<dbReference type="OrthoDB" id="2692481at2759"/>
<name>A0A1J8R1V9_9AGAM</name>